<comment type="caution">
    <text evidence="1">The sequence shown here is derived from an EMBL/GenBank/DDBJ whole genome shotgun (WGS) entry which is preliminary data.</text>
</comment>
<evidence type="ECO:0000313" key="1">
    <source>
        <dbReference type="EMBL" id="GAG07478.1"/>
    </source>
</evidence>
<accession>X0V4T3</accession>
<organism evidence="1">
    <name type="scientific">marine sediment metagenome</name>
    <dbReference type="NCBI Taxonomy" id="412755"/>
    <lineage>
        <taxon>unclassified sequences</taxon>
        <taxon>metagenomes</taxon>
        <taxon>ecological metagenomes</taxon>
    </lineage>
</organism>
<protein>
    <submittedName>
        <fullName evidence="1">Uncharacterized protein</fullName>
    </submittedName>
</protein>
<name>X0V4T3_9ZZZZ</name>
<dbReference type="EMBL" id="BARS01020454">
    <property type="protein sequence ID" value="GAG07478.1"/>
    <property type="molecule type" value="Genomic_DNA"/>
</dbReference>
<reference evidence="1" key="1">
    <citation type="journal article" date="2014" name="Front. Microbiol.">
        <title>High frequency of phylogenetically diverse reductive dehalogenase-homologous genes in deep subseafloor sedimentary metagenomes.</title>
        <authorList>
            <person name="Kawai M."/>
            <person name="Futagami T."/>
            <person name="Toyoda A."/>
            <person name="Takaki Y."/>
            <person name="Nishi S."/>
            <person name="Hori S."/>
            <person name="Arai W."/>
            <person name="Tsubouchi T."/>
            <person name="Morono Y."/>
            <person name="Uchiyama I."/>
            <person name="Ito T."/>
            <person name="Fujiyama A."/>
            <person name="Inagaki F."/>
            <person name="Takami H."/>
        </authorList>
    </citation>
    <scope>NUCLEOTIDE SEQUENCE</scope>
    <source>
        <strain evidence="1">Expedition CK06-06</strain>
    </source>
</reference>
<proteinExistence type="predicted"/>
<dbReference type="AlphaFoldDB" id="X0V4T3"/>
<sequence length="36" mass="4154">MIKFYNLVKYTIAETALLTTTIQPLVQDSHRLTENS</sequence>
<gene>
    <name evidence="1" type="ORF">S01H1_32981</name>
</gene>
<feature type="non-terminal residue" evidence="1">
    <location>
        <position position="36"/>
    </location>
</feature>